<dbReference type="AlphaFoldDB" id="A0A5C3MJX8"/>
<name>A0A5C3MJX8_9AGAM</name>
<organism evidence="1 2">
    <name type="scientific">Heliocybe sulcata</name>
    <dbReference type="NCBI Taxonomy" id="5364"/>
    <lineage>
        <taxon>Eukaryota</taxon>
        <taxon>Fungi</taxon>
        <taxon>Dikarya</taxon>
        <taxon>Basidiomycota</taxon>
        <taxon>Agaricomycotina</taxon>
        <taxon>Agaricomycetes</taxon>
        <taxon>Gloeophyllales</taxon>
        <taxon>Gloeophyllaceae</taxon>
        <taxon>Heliocybe</taxon>
    </lineage>
</organism>
<proteinExistence type="predicted"/>
<evidence type="ECO:0000313" key="1">
    <source>
        <dbReference type="EMBL" id="TFK45719.1"/>
    </source>
</evidence>
<evidence type="ECO:0000313" key="2">
    <source>
        <dbReference type="Proteomes" id="UP000305948"/>
    </source>
</evidence>
<dbReference type="Proteomes" id="UP000305948">
    <property type="component" value="Unassembled WGS sequence"/>
</dbReference>
<accession>A0A5C3MJX8</accession>
<sequence>MLDRSGCQLERLHLREYGILNDPSEFRTLLAALPAVMHLAISCEAMHSSGGGIQDVLSHLILSGAMPLVPAMKELSLMVVVPEMPDDTFEYTVTDIFNSRRGELEKASVNVLDVRGKWAEWRIADGGEIVKQRWNLRRHPYRI</sequence>
<dbReference type="EMBL" id="ML213537">
    <property type="protein sequence ID" value="TFK45719.1"/>
    <property type="molecule type" value="Genomic_DNA"/>
</dbReference>
<keyword evidence="2" id="KW-1185">Reference proteome</keyword>
<reference evidence="1 2" key="1">
    <citation type="journal article" date="2019" name="Nat. Ecol. Evol.">
        <title>Megaphylogeny resolves global patterns of mushroom evolution.</title>
        <authorList>
            <person name="Varga T."/>
            <person name="Krizsan K."/>
            <person name="Foldi C."/>
            <person name="Dima B."/>
            <person name="Sanchez-Garcia M."/>
            <person name="Sanchez-Ramirez S."/>
            <person name="Szollosi G.J."/>
            <person name="Szarkandi J.G."/>
            <person name="Papp V."/>
            <person name="Albert L."/>
            <person name="Andreopoulos W."/>
            <person name="Angelini C."/>
            <person name="Antonin V."/>
            <person name="Barry K.W."/>
            <person name="Bougher N.L."/>
            <person name="Buchanan P."/>
            <person name="Buyck B."/>
            <person name="Bense V."/>
            <person name="Catcheside P."/>
            <person name="Chovatia M."/>
            <person name="Cooper J."/>
            <person name="Damon W."/>
            <person name="Desjardin D."/>
            <person name="Finy P."/>
            <person name="Geml J."/>
            <person name="Haridas S."/>
            <person name="Hughes K."/>
            <person name="Justo A."/>
            <person name="Karasinski D."/>
            <person name="Kautmanova I."/>
            <person name="Kiss B."/>
            <person name="Kocsube S."/>
            <person name="Kotiranta H."/>
            <person name="LaButti K.M."/>
            <person name="Lechner B.E."/>
            <person name="Liimatainen K."/>
            <person name="Lipzen A."/>
            <person name="Lukacs Z."/>
            <person name="Mihaltcheva S."/>
            <person name="Morgado L.N."/>
            <person name="Niskanen T."/>
            <person name="Noordeloos M.E."/>
            <person name="Ohm R.A."/>
            <person name="Ortiz-Santana B."/>
            <person name="Ovrebo C."/>
            <person name="Racz N."/>
            <person name="Riley R."/>
            <person name="Savchenko A."/>
            <person name="Shiryaev A."/>
            <person name="Soop K."/>
            <person name="Spirin V."/>
            <person name="Szebenyi C."/>
            <person name="Tomsovsky M."/>
            <person name="Tulloss R.E."/>
            <person name="Uehling J."/>
            <person name="Grigoriev I.V."/>
            <person name="Vagvolgyi C."/>
            <person name="Papp T."/>
            <person name="Martin F.M."/>
            <person name="Miettinen O."/>
            <person name="Hibbett D.S."/>
            <person name="Nagy L.G."/>
        </authorList>
    </citation>
    <scope>NUCLEOTIDE SEQUENCE [LARGE SCALE GENOMIC DNA]</scope>
    <source>
        <strain evidence="1 2">OMC1185</strain>
    </source>
</reference>
<gene>
    <name evidence="1" type="ORF">OE88DRAFT_1668780</name>
</gene>
<protein>
    <submittedName>
        <fullName evidence="1">Uncharacterized protein</fullName>
    </submittedName>
</protein>